<proteinExistence type="predicted"/>
<evidence type="ECO:0000256" key="3">
    <source>
        <dbReference type="SAM" id="MobiDB-lite"/>
    </source>
</evidence>
<evidence type="ECO:0000313" key="5">
    <source>
        <dbReference type="EMBL" id="KAF5382310.1"/>
    </source>
</evidence>
<dbReference type="PANTHER" id="PTHR31001:SF56">
    <property type="entry name" value="ZN(2)-C6 FUNGAL-TYPE DOMAIN-CONTAINING PROTEIN"/>
    <property type="match status" value="1"/>
</dbReference>
<feature type="compositionally biased region" description="Polar residues" evidence="3">
    <location>
        <begin position="1"/>
        <end position="11"/>
    </location>
</feature>
<evidence type="ECO:0000313" key="6">
    <source>
        <dbReference type="Proteomes" id="UP000518752"/>
    </source>
</evidence>
<reference evidence="5 6" key="1">
    <citation type="journal article" date="2020" name="ISME J.">
        <title>Uncovering the hidden diversity of litter-decomposition mechanisms in mushroom-forming fungi.</title>
        <authorList>
            <person name="Floudas D."/>
            <person name="Bentzer J."/>
            <person name="Ahren D."/>
            <person name="Johansson T."/>
            <person name="Persson P."/>
            <person name="Tunlid A."/>
        </authorList>
    </citation>
    <scope>NUCLEOTIDE SEQUENCE [LARGE SCALE GENOMIC DNA]</scope>
    <source>
        <strain evidence="5 6">CBS 406.79</strain>
    </source>
</reference>
<feature type="compositionally biased region" description="Low complexity" evidence="3">
    <location>
        <begin position="770"/>
        <end position="793"/>
    </location>
</feature>
<gene>
    <name evidence="5" type="ORF">D9757_008470</name>
</gene>
<dbReference type="SMART" id="SM00906">
    <property type="entry name" value="Fungal_trans"/>
    <property type="match status" value="1"/>
</dbReference>
<dbReference type="GO" id="GO:0005634">
    <property type="term" value="C:nucleus"/>
    <property type="evidence" value="ECO:0007669"/>
    <property type="project" value="UniProtKB-SubCell"/>
</dbReference>
<keyword evidence="6" id="KW-1185">Reference proteome</keyword>
<dbReference type="CDD" id="cd12148">
    <property type="entry name" value="fungal_TF_MHR"/>
    <property type="match status" value="1"/>
</dbReference>
<sequence length="858" mass="95673">MTPSVVVSPSGHTIDRYEDDRPTKRPRTDSMILVEEIRHSPPSTSAAAPDQHVFISESTLATKKQSGKKPPLSCCECRRLKLRVSLFRSFLEVSDHNSNTTKVRSNFSMVGIYVASLLPAPHPLVSPIFSGSCKKRGVSDICPDGVLVSGKGTRFILANTEQLHSKIQDMSEHIRRLEEALEHSSNPSNPHPLLQPEMLNVKSTMELYGVAVPKNGPGSALPVSSERTFNHDTLMDDSERKFDGNVAAGKRLRESKMEAEIDRLSSAFPQGDGRTSSGPNIQLREYLRSQLPRERLAHISGNSCGIMQPGHITFFPNIIHHCYSTVTEELSPRRLALLFMILAIGSIVDLARPLDPSDSEKYHGLGRAALCEISLLEDTTLETITALYYDLWYLLVFSDKKQGLTQAWAIMGLTTKLAQSIGLHRNGVKSKVIPEEVEKRRNLFWELSYLDARLALSLGRPPSLSIKYTDCPHPSYIPEVDHLESSHHYYTWNHSFYIECLYPIVDALSQPGIEYSTIISLDTMVRNFPVPPSLRLSNPKSRSLLLQQVGFTVAYESAISGPEEAFNKRHRYAPSVVAVWLGAVRMIAAVQRLYRQEPELSERITGWWSNVFSAVIAIALLVSRAPFTCLSPAGVQELERARLMFKSQTCARADRIVPMLDTIIAKANNIFKRWYHGQEVPTVVLRHEEGHGHDPFIDQFIKMDSNNRRFVPAPSPPPTDDSFKNAHPVLTQCIAEAHARASIMFPMRKPCQCSNVKMMKKKEPVGRFGSGSSSSPSPSPSSSSSLTCPPSHSWTPAPAMDVGGSDQLLPDVYPDIANPLKFNDAPSVMSNRPPFYHSVNFELGAFEPNMEHGWMGWF</sequence>
<dbReference type="PANTHER" id="PTHR31001">
    <property type="entry name" value="UNCHARACTERIZED TRANSCRIPTIONAL REGULATORY PROTEIN"/>
    <property type="match status" value="1"/>
</dbReference>
<comment type="caution">
    <text evidence="5">The sequence shown here is derived from an EMBL/GenBank/DDBJ whole genome shotgun (WGS) entry which is preliminary data.</text>
</comment>
<dbReference type="EMBL" id="JAACJN010000053">
    <property type="protein sequence ID" value="KAF5382310.1"/>
    <property type="molecule type" value="Genomic_DNA"/>
</dbReference>
<dbReference type="GO" id="GO:0006351">
    <property type="term" value="P:DNA-templated transcription"/>
    <property type="evidence" value="ECO:0007669"/>
    <property type="project" value="InterPro"/>
</dbReference>
<dbReference type="GO" id="GO:0003677">
    <property type="term" value="F:DNA binding"/>
    <property type="evidence" value="ECO:0007669"/>
    <property type="project" value="InterPro"/>
</dbReference>
<keyword evidence="2" id="KW-0539">Nucleus</keyword>
<dbReference type="Proteomes" id="UP000518752">
    <property type="component" value="Unassembled WGS sequence"/>
</dbReference>
<accession>A0A8H5M5T4</accession>
<evidence type="ECO:0000256" key="2">
    <source>
        <dbReference type="ARBA" id="ARBA00023242"/>
    </source>
</evidence>
<feature type="region of interest" description="Disordered" evidence="3">
    <location>
        <begin position="764"/>
        <end position="801"/>
    </location>
</feature>
<dbReference type="InterPro" id="IPR050613">
    <property type="entry name" value="Sec_Metabolite_Reg"/>
</dbReference>
<dbReference type="Pfam" id="PF04082">
    <property type="entry name" value="Fungal_trans"/>
    <property type="match status" value="1"/>
</dbReference>
<dbReference type="InterPro" id="IPR007219">
    <property type="entry name" value="XnlR_reg_dom"/>
</dbReference>
<dbReference type="GO" id="GO:0008270">
    <property type="term" value="F:zinc ion binding"/>
    <property type="evidence" value="ECO:0007669"/>
    <property type="project" value="InterPro"/>
</dbReference>
<evidence type="ECO:0000259" key="4">
    <source>
        <dbReference type="SMART" id="SM00906"/>
    </source>
</evidence>
<organism evidence="5 6">
    <name type="scientific">Collybiopsis confluens</name>
    <dbReference type="NCBI Taxonomy" id="2823264"/>
    <lineage>
        <taxon>Eukaryota</taxon>
        <taxon>Fungi</taxon>
        <taxon>Dikarya</taxon>
        <taxon>Basidiomycota</taxon>
        <taxon>Agaricomycotina</taxon>
        <taxon>Agaricomycetes</taxon>
        <taxon>Agaricomycetidae</taxon>
        <taxon>Agaricales</taxon>
        <taxon>Marasmiineae</taxon>
        <taxon>Omphalotaceae</taxon>
        <taxon>Collybiopsis</taxon>
    </lineage>
</organism>
<evidence type="ECO:0000256" key="1">
    <source>
        <dbReference type="ARBA" id="ARBA00004123"/>
    </source>
</evidence>
<dbReference type="OrthoDB" id="424974at2759"/>
<comment type="subcellular location">
    <subcellularLocation>
        <location evidence="1">Nucleus</location>
    </subcellularLocation>
</comment>
<feature type="compositionally biased region" description="Basic and acidic residues" evidence="3">
    <location>
        <begin position="13"/>
        <end position="28"/>
    </location>
</feature>
<dbReference type="AlphaFoldDB" id="A0A8H5M5T4"/>
<name>A0A8H5M5T4_9AGAR</name>
<protein>
    <recommendedName>
        <fullName evidence="4">Xylanolytic transcriptional activator regulatory domain-containing protein</fullName>
    </recommendedName>
</protein>
<feature type="domain" description="Xylanolytic transcriptional activator regulatory" evidence="4">
    <location>
        <begin position="407"/>
        <end position="480"/>
    </location>
</feature>
<feature type="region of interest" description="Disordered" evidence="3">
    <location>
        <begin position="1"/>
        <end position="29"/>
    </location>
</feature>